<dbReference type="PANTHER" id="PTHR43032">
    <property type="entry name" value="PROTEIN-METHIONINE-SULFOXIDE REDUCTASE"/>
    <property type="match status" value="1"/>
</dbReference>
<sequence length="228" mass="25485">MRVRVALSLAPEEVPVPEDRPPVLPPQPGHGVLPPGQRPVAGWPVSHYGPVPRFRPERWDLKVFGATRGTATRSWSWDEVTALPRVTVVADLHCAQGTTSLNHEWFGVPAATILDLVPPAEGVTHVMAWAEYGYSANLRLSDFTASTTLLATHRGGEPLTAEHGFPLRLVVPHLYGYKSPKWLRGIEYLTLDRPGFWEERGYHHIGDVWTGRRYAYQDDSADPSRPQF</sequence>
<evidence type="ECO:0000313" key="3">
    <source>
        <dbReference type="Proteomes" id="UP000469670"/>
    </source>
</evidence>
<organism evidence="2 3">
    <name type="scientific">Streptomyces parvus</name>
    <dbReference type="NCBI Taxonomy" id="66428"/>
    <lineage>
        <taxon>Bacteria</taxon>
        <taxon>Bacillati</taxon>
        <taxon>Actinomycetota</taxon>
        <taxon>Actinomycetes</taxon>
        <taxon>Kitasatosporales</taxon>
        <taxon>Streptomycetaceae</taxon>
        <taxon>Streptomyces</taxon>
    </lineage>
</organism>
<gene>
    <name evidence="2" type="ORF">G3I50_04785</name>
</gene>
<dbReference type="InterPro" id="IPR000572">
    <property type="entry name" value="OxRdtase_Mopterin-bd_dom"/>
</dbReference>
<dbReference type="PANTHER" id="PTHR43032:SF4">
    <property type="entry name" value="OXIDOREDUCTASE MOLYBDOPTERIN-BINDING DOMAIN-CONTAINING PROTEIN"/>
    <property type="match status" value="1"/>
</dbReference>
<comment type="caution">
    <text evidence="2">The sequence shown here is derived from an EMBL/GenBank/DDBJ whole genome shotgun (WGS) entry which is preliminary data.</text>
</comment>
<dbReference type="EMBL" id="JAAGMP010000255">
    <property type="protein sequence ID" value="NEC17581.1"/>
    <property type="molecule type" value="Genomic_DNA"/>
</dbReference>
<dbReference type="Gene3D" id="3.90.420.10">
    <property type="entry name" value="Oxidoreductase, molybdopterin-binding domain"/>
    <property type="match status" value="1"/>
</dbReference>
<accession>A0A7K3RQT7</accession>
<dbReference type="AlphaFoldDB" id="A0A7K3RQT7"/>
<evidence type="ECO:0000313" key="2">
    <source>
        <dbReference type="EMBL" id="NEC17581.1"/>
    </source>
</evidence>
<proteinExistence type="predicted"/>
<feature type="domain" description="Oxidoreductase molybdopterin-binding" evidence="1">
    <location>
        <begin position="49"/>
        <end position="197"/>
    </location>
</feature>
<dbReference type="Pfam" id="PF00174">
    <property type="entry name" value="Oxidored_molyb"/>
    <property type="match status" value="1"/>
</dbReference>
<evidence type="ECO:0000259" key="1">
    <source>
        <dbReference type="Pfam" id="PF00174"/>
    </source>
</evidence>
<dbReference type="Proteomes" id="UP000469670">
    <property type="component" value="Unassembled WGS sequence"/>
</dbReference>
<dbReference type="InterPro" id="IPR036374">
    <property type="entry name" value="OxRdtase_Mopterin-bd_sf"/>
</dbReference>
<reference evidence="2 3" key="1">
    <citation type="submission" date="2020-01" db="EMBL/GenBank/DDBJ databases">
        <title>Insect and environment-associated Actinomycetes.</title>
        <authorList>
            <person name="Currrie C."/>
            <person name="Chevrette M."/>
            <person name="Carlson C."/>
            <person name="Stubbendieck R."/>
            <person name="Wendt-Pienkowski E."/>
        </authorList>
    </citation>
    <scope>NUCLEOTIDE SEQUENCE [LARGE SCALE GENOMIC DNA]</scope>
    <source>
        <strain evidence="2 3">SID7590</strain>
    </source>
</reference>
<dbReference type="SUPFAM" id="SSF56524">
    <property type="entry name" value="Oxidoreductase molybdopterin-binding domain"/>
    <property type="match status" value="1"/>
</dbReference>
<protein>
    <submittedName>
        <fullName evidence="2">Molybdopterin-dependent oxidoreductase</fullName>
    </submittedName>
</protein>
<name>A0A7K3RQT7_9ACTN</name>